<feature type="domain" description="Class II Histidinyl-tRNA synthetase (HisRS)-like catalytic core" evidence="6">
    <location>
        <begin position="54"/>
        <end position="151"/>
    </location>
</feature>
<evidence type="ECO:0000256" key="1">
    <source>
        <dbReference type="ARBA" id="ARBA00012815"/>
    </source>
</evidence>
<dbReference type="InterPro" id="IPR004154">
    <property type="entry name" value="Anticodon-bd"/>
</dbReference>
<protein>
    <recommendedName>
        <fullName evidence="1">histidine--tRNA ligase</fullName>
        <ecNumber evidence="1">6.1.1.21</ecNumber>
    </recommendedName>
</protein>
<dbReference type="Pfam" id="PF03129">
    <property type="entry name" value="HGTP_anticodon"/>
    <property type="match status" value="1"/>
</dbReference>
<comment type="catalytic activity">
    <reaction evidence="4">
        <text>tRNA(His) + L-histidine + ATP = L-histidyl-tRNA(His) + AMP + diphosphate + H(+)</text>
        <dbReference type="Rhea" id="RHEA:17313"/>
        <dbReference type="Rhea" id="RHEA-COMP:9665"/>
        <dbReference type="Rhea" id="RHEA-COMP:9689"/>
        <dbReference type="ChEBI" id="CHEBI:15378"/>
        <dbReference type="ChEBI" id="CHEBI:30616"/>
        <dbReference type="ChEBI" id="CHEBI:33019"/>
        <dbReference type="ChEBI" id="CHEBI:57595"/>
        <dbReference type="ChEBI" id="CHEBI:78442"/>
        <dbReference type="ChEBI" id="CHEBI:78527"/>
        <dbReference type="ChEBI" id="CHEBI:456215"/>
        <dbReference type="EC" id="6.1.1.21"/>
    </reaction>
</comment>
<dbReference type="GO" id="GO:0004821">
    <property type="term" value="F:histidine-tRNA ligase activity"/>
    <property type="evidence" value="ECO:0007669"/>
    <property type="project" value="UniProtKB-EC"/>
</dbReference>
<dbReference type="PANTHER" id="PTHR11476">
    <property type="entry name" value="HISTIDYL-TRNA SYNTHETASE"/>
    <property type="match status" value="1"/>
</dbReference>
<feature type="domain" description="Anticodon-binding" evidence="5">
    <location>
        <begin position="175"/>
        <end position="261"/>
    </location>
</feature>
<comment type="caution">
    <text evidence="7">The sequence shown here is derived from an EMBL/GenBank/DDBJ whole genome shotgun (WGS) entry which is preliminary data.</text>
</comment>
<gene>
    <name evidence="7" type="ORF">COU88_05520</name>
</gene>
<dbReference type="SUPFAM" id="SSF55681">
    <property type="entry name" value="Class II aaRS and biotin synthetases"/>
    <property type="match status" value="1"/>
</dbReference>
<evidence type="ECO:0000259" key="5">
    <source>
        <dbReference type="Pfam" id="PF03129"/>
    </source>
</evidence>
<sequence length="262" mass="29478">IALTIDIYTHLGFKDFVVKVNDRSLFKGIDYPVIVAIDKLAKIGTEGVIEEIHTKGYSLIEAKNMLDRVLNAQPNDTLNSIFSYLRAAGFAQDRSVFDPSLARSFSYSTGPIWEVVIAHFEQGSVLGGERFDKLIGRFQKEDIPGTGFALGFPRTYEAMEQFGLFPESLHLAPRVMVSIFSPSYLSSSVRVASLLRKSSIATEIYSDATHDLSKQLKYAVKRDIEYVIIIGEEEEKSHTVTIKELATRTQHSVRQDKLIEFF</sequence>
<evidence type="ECO:0000259" key="6">
    <source>
        <dbReference type="Pfam" id="PF13393"/>
    </source>
</evidence>
<dbReference type="InterPro" id="IPR041715">
    <property type="entry name" value="HisRS-like_core"/>
</dbReference>
<evidence type="ECO:0000256" key="4">
    <source>
        <dbReference type="ARBA" id="ARBA00047639"/>
    </source>
</evidence>
<dbReference type="SUPFAM" id="SSF52954">
    <property type="entry name" value="Class II aaRS ABD-related"/>
    <property type="match status" value="1"/>
</dbReference>
<dbReference type="EC" id="6.1.1.21" evidence="1"/>
<accession>A0A2M8KQY7</accession>
<dbReference type="Proteomes" id="UP000229554">
    <property type="component" value="Unassembled WGS sequence"/>
</dbReference>
<dbReference type="PANTHER" id="PTHR11476:SF7">
    <property type="entry name" value="HISTIDINE--TRNA LIGASE"/>
    <property type="match status" value="1"/>
</dbReference>
<dbReference type="GO" id="GO:0006418">
    <property type="term" value="P:tRNA aminoacylation for protein translation"/>
    <property type="evidence" value="ECO:0007669"/>
    <property type="project" value="UniProtKB-ARBA"/>
</dbReference>
<keyword evidence="2" id="KW-0547">Nucleotide-binding</keyword>
<dbReference type="Pfam" id="PF13393">
    <property type="entry name" value="tRNA-synt_His"/>
    <property type="match status" value="1"/>
</dbReference>
<dbReference type="InterPro" id="IPR045864">
    <property type="entry name" value="aa-tRNA-synth_II/BPL/LPL"/>
</dbReference>
<evidence type="ECO:0000256" key="2">
    <source>
        <dbReference type="ARBA" id="ARBA00022741"/>
    </source>
</evidence>
<feature type="non-terminal residue" evidence="7">
    <location>
        <position position="1"/>
    </location>
</feature>
<dbReference type="GO" id="GO:0000166">
    <property type="term" value="F:nucleotide binding"/>
    <property type="evidence" value="ECO:0007669"/>
    <property type="project" value="UniProtKB-KW"/>
</dbReference>
<dbReference type="EMBL" id="PFED01000223">
    <property type="protein sequence ID" value="PJE62337.1"/>
    <property type="molecule type" value="Genomic_DNA"/>
</dbReference>
<name>A0A2M8KQY7_9BACT</name>
<reference evidence="8" key="1">
    <citation type="submission" date="2017-09" db="EMBL/GenBank/DDBJ databases">
        <title>Depth-based differentiation of microbial function through sediment-hosted aquifers and enrichment of novel symbionts in the deep terrestrial subsurface.</title>
        <authorList>
            <person name="Probst A.J."/>
            <person name="Ladd B."/>
            <person name="Jarett J.K."/>
            <person name="Geller-Mcgrath D.E."/>
            <person name="Sieber C.M.K."/>
            <person name="Emerson J.B."/>
            <person name="Anantharaman K."/>
            <person name="Thomas B.C."/>
            <person name="Malmstrom R."/>
            <person name="Stieglmeier M."/>
            <person name="Klingl A."/>
            <person name="Woyke T."/>
            <person name="Ryan C.M."/>
            <person name="Banfield J.F."/>
        </authorList>
    </citation>
    <scope>NUCLEOTIDE SEQUENCE [LARGE SCALE GENOMIC DNA]</scope>
</reference>
<evidence type="ECO:0000256" key="3">
    <source>
        <dbReference type="ARBA" id="ARBA00023146"/>
    </source>
</evidence>
<dbReference type="Gene3D" id="3.40.50.800">
    <property type="entry name" value="Anticodon-binding domain"/>
    <property type="match status" value="1"/>
</dbReference>
<dbReference type="InterPro" id="IPR036621">
    <property type="entry name" value="Anticodon-bd_dom_sf"/>
</dbReference>
<dbReference type="AlphaFoldDB" id="A0A2M8KQY7"/>
<evidence type="ECO:0000313" key="7">
    <source>
        <dbReference type="EMBL" id="PJE62337.1"/>
    </source>
</evidence>
<evidence type="ECO:0000313" key="8">
    <source>
        <dbReference type="Proteomes" id="UP000229554"/>
    </source>
</evidence>
<keyword evidence="3" id="KW-0436">Ligase</keyword>
<proteinExistence type="predicted"/>
<organism evidence="7 8">
    <name type="scientific">Candidatus Roizmanbacteria bacterium CG10_big_fil_rev_8_21_14_0_10_39_6</name>
    <dbReference type="NCBI Taxonomy" id="1974853"/>
    <lineage>
        <taxon>Bacteria</taxon>
        <taxon>Candidatus Roizmaniibacteriota</taxon>
    </lineage>
</organism>
<keyword evidence="3" id="KW-0030">Aminoacyl-tRNA synthetase</keyword>
<dbReference type="Gene3D" id="3.30.930.10">
    <property type="entry name" value="Bira Bifunctional Protein, Domain 2"/>
    <property type="match status" value="1"/>
</dbReference>